<dbReference type="RefSeq" id="WP_203916715.1">
    <property type="nucleotide sequence ID" value="NZ_BONZ01000013.1"/>
</dbReference>
<comment type="caution">
    <text evidence="2">The sequence shown here is derived from an EMBL/GenBank/DDBJ whole genome shotgun (WGS) entry which is preliminary data.</text>
</comment>
<evidence type="ECO:0000313" key="3">
    <source>
        <dbReference type="Proteomes" id="UP000642748"/>
    </source>
</evidence>
<proteinExistence type="predicted"/>
<keyword evidence="1" id="KW-0472">Membrane</keyword>
<sequence>MRSPDGADPTDRLGKRSRRTWLGALIVVVALGLSVGLVKIAADAGSAAANYPAVRKPPMGPEGPSPTATWLSNPVLPGVSLASVQRDLPAAWHVTLYHLGSSAVGNFTDPVTGSSGQAALSLSDTTGKDSSHVIGIVCTFNKVGVPIRSTVLPEVTSCVDTVLPKTQQQTLATWLTATVHTLGTPMDNPQYEESTDKSPYHARAVLTAGGDLTVVITATSH</sequence>
<keyword evidence="1" id="KW-0812">Transmembrane</keyword>
<organism evidence="2 3">
    <name type="scientific">Rugosimonospora africana</name>
    <dbReference type="NCBI Taxonomy" id="556532"/>
    <lineage>
        <taxon>Bacteria</taxon>
        <taxon>Bacillati</taxon>
        <taxon>Actinomycetota</taxon>
        <taxon>Actinomycetes</taxon>
        <taxon>Micromonosporales</taxon>
        <taxon>Micromonosporaceae</taxon>
        <taxon>Rugosimonospora</taxon>
    </lineage>
</organism>
<evidence type="ECO:0000313" key="2">
    <source>
        <dbReference type="EMBL" id="GIH13009.1"/>
    </source>
</evidence>
<dbReference type="Proteomes" id="UP000642748">
    <property type="component" value="Unassembled WGS sequence"/>
</dbReference>
<dbReference type="AlphaFoldDB" id="A0A8J3QN67"/>
<feature type="transmembrane region" description="Helical" evidence="1">
    <location>
        <begin position="21"/>
        <end position="42"/>
    </location>
</feature>
<keyword evidence="3" id="KW-1185">Reference proteome</keyword>
<gene>
    <name evidence="2" type="ORF">Raf01_11810</name>
</gene>
<keyword evidence="1" id="KW-1133">Transmembrane helix</keyword>
<dbReference type="EMBL" id="BONZ01000013">
    <property type="protein sequence ID" value="GIH13009.1"/>
    <property type="molecule type" value="Genomic_DNA"/>
</dbReference>
<name>A0A8J3QN67_9ACTN</name>
<evidence type="ECO:0000256" key="1">
    <source>
        <dbReference type="SAM" id="Phobius"/>
    </source>
</evidence>
<reference evidence="2" key="1">
    <citation type="submission" date="2021-01" db="EMBL/GenBank/DDBJ databases">
        <title>Whole genome shotgun sequence of Rugosimonospora africana NBRC 104875.</title>
        <authorList>
            <person name="Komaki H."/>
            <person name="Tamura T."/>
        </authorList>
    </citation>
    <scope>NUCLEOTIDE SEQUENCE</scope>
    <source>
        <strain evidence="2">NBRC 104875</strain>
    </source>
</reference>
<protein>
    <submittedName>
        <fullName evidence="2">Uncharacterized protein</fullName>
    </submittedName>
</protein>
<accession>A0A8J3QN67</accession>